<keyword evidence="2" id="KW-1185">Reference proteome</keyword>
<accession>V4BSJ0</accession>
<dbReference type="HOGENOM" id="CLU_1951221_0_0_1"/>
<dbReference type="AlphaFoldDB" id="V4BSJ0"/>
<evidence type="ECO:0000313" key="2">
    <source>
        <dbReference type="Proteomes" id="UP000030746"/>
    </source>
</evidence>
<reference evidence="1 2" key="1">
    <citation type="journal article" date="2013" name="Nature">
        <title>Insights into bilaterian evolution from three spiralian genomes.</title>
        <authorList>
            <person name="Simakov O."/>
            <person name="Marletaz F."/>
            <person name="Cho S.J."/>
            <person name="Edsinger-Gonzales E."/>
            <person name="Havlak P."/>
            <person name="Hellsten U."/>
            <person name="Kuo D.H."/>
            <person name="Larsson T."/>
            <person name="Lv J."/>
            <person name="Arendt D."/>
            <person name="Savage R."/>
            <person name="Osoegawa K."/>
            <person name="de Jong P."/>
            <person name="Grimwood J."/>
            <person name="Chapman J.A."/>
            <person name="Shapiro H."/>
            <person name="Aerts A."/>
            <person name="Otillar R.P."/>
            <person name="Terry A.Y."/>
            <person name="Boore J.L."/>
            <person name="Grigoriev I.V."/>
            <person name="Lindberg D.R."/>
            <person name="Seaver E.C."/>
            <person name="Weisblat D.A."/>
            <person name="Putnam N.H."/>
            <person name="Rokhsar D.S."/>
        </authorList>
    </citation>
    <scope>NUCLEOTIDE SEQUENCE [LARGE SCALE GENOMIC DNA]</scope>
</reference>
<dbReference type="GeneID" id="20251114"/>
<evidence type="ECO:0000313" key="1">
    <source>
        <dbReference type="EMBL" id="ESO91914.1"/>
    </source>
</evidence>
<dbReference type="RefSeq" id="XP_009057398.1">
    <property type="nucleotide sequence ID" value="XM_009059150.1"/>
</dbReference>
<dbReference type="CTD" id="20251114"/>
<dbReference type="Proteomes" id="UP000030746">
    <property type="component" value="Unassembled WGS sequence"/>
</dbReference>
<sequence>MGQAALKSHMSSEKHVSLMKSMEGQIMAVSSNVGGGDNPFQSKPSLPPMNSLQSSNWYFYSQEIKDYLLACGYVGLAVKVDIDNSLRVGREESCGGSSFLSCRDGLIVNLTLSVTAKVIETIERLLVIF</sequence>
<gene>
    <name evidence="1" type="ORF">LOTGIDRAFT_239596</name>
</gene>
<name>V4BSJ0_LOTGI</name>
<organism evidence="1 2">
    <name type="scientific">Lottia gigantea</name>
    <name type="common">Giant owl limpet</name>
    <dbReference type="NCBI Taxonomy" id="225164"/>
    <lineage>
        <taxon>Eukaryota</taxon>
        <taxon>Metazoa</taxon>
        <taxon>Spiralia</taxon>
        <taxon>Lophotrochozoa</taxon>
        <taxon>Mollusca</taxon>
        <taxon>Gastropoda</taxon>
        <taxon>Patellogastropoda</taxon>
        <taxon>Lottioidea</taxon>
        <taxon>Lottiidae</taxon>
        <taxon>Lottia</taxon>
    </lineage>
</organism>
<protein>
    <submittedName>
        <fullName evidence="1">Uncharacterized protein</fullName>
    </submittedName>
</protein>
<dbReference type="EMBL" id="KB202182">
    <property type="protein sequence ID" value="ESO91914.1"/>
    <property type="molecule type" value="Genomic_DNA"/>
</dbReference>
<proteinExistence type="predicted"/>
<dbReference type="KEGG" id="lgi:LOTGIDRAFT_239596"/>